<sequence length="420" mass="42329">MQRTLRPYVTAGVALVGAGAIAVTPISAPPALPDVRASAVQLSAAASDLAVLNPVTAWADVLQQSSANLTEIFTRVSTNPALQRVLQAKLEFYGDQLFGGYPAFLQALGNWATQSLPAGLQTAVEQVLAGEPALATQTVTAAIGGVIWAGMGMSGWLYVPQAVMEDLTATVKFTLTLNTVTDILNGVQLPFYNPFNALGVSAQHVVDAMEAGDPVAALGAIINTPATLANALLNSDGGLLDYRSVAGGRVILGGALTSLLVKMPERLAKALPPVPAPAATSMSVTDTNVGGSTMVALNVGAPDAELSESGPAALPAAPVADEDESGSAESEGSESASTTAASDGNKATPGTVAPTSKLRKTVRPSSALKNIRTGVDKTVSKVADGIKKTLGGKKSAATKKSADSKSKSKGGASDNGGSAD</sequence>
<evidence type="ECO:0008006" key="4">
    <source>
        <dbReference type="Google" id="ProtNLM"/>
    </source>
</evidence>
<reference evidence="2 3" key="1">
    <citation type="journal article" date="2019" name="Emerg. Microbes Infect.">
        <title>Comprehensive subspecies identification of 175 nontuberculous mycobacteria species based on 7547 genomic profiles.</title>
        <authorList>
            <person name="Matsumoto Y."/>
            <person name="Kinjo T."/>
            <person name="Motooka D."/>
            <person name="Nabeya D."/>
            <person name="Jung N."/>
            <person name="Uechi K."/>
            <person name="Horii T."/>
            <person name="Iida T."/>
            <person name="Fujita J."/>
            <person name="Nakamura S."/>
        </authorList>
    </citation>
    <scope>NUCLEOTIDE SEQUENCE [LARGE SCALE GENOMIC DNA]</scope>
    <source>
        <strain evidence="2 3">JCM 12272</strain>
    </source>
</reference>
<dbReference type="Proteomes" id="UP000466906">
    <property type="component" value="Chromosome"/>
</dbReference>
<evidence type="ECO:0000256" key="1">
    <source>
        <dbReference type="SAM" id="MobiDB-lite"/>
    </source>
</evidence>
<proteinExistence type="predicted"/>
<feature type="compositionally biased region" description="Basic and acidic residues" evidence="1">
    <location>
        <begin position="374"/>
        <end position="387"/>
    </location>
</feature>
<evidence type="ECO:0000313" key="2">
    <source>
        <dbReference type="EMBL" id="BBX27968.1"/>
    </source>
</evidence>
<feature type="compositionally biased region" description="Low complexity" evidence="1">
    <location>
        <begin position="327"/>
        <end position="344"/>
    </location>
</feature>
<feature type="region of interest" description="Disordered" evidence="1">
    <location>
        <begin position="305"/>
        <end position="420"/>
    </location>
</feature>
<gene>
    <name evidence="2" type="ORF">MALV_30930</name>
</gene>
<protein>
    <recommendedName>
        <fullName evidence="4">PE-PGRS family protein</fullName>
    </recommendedName>
</protein>
<dbReference type="KEGG" id="malv:MALV_30930"/>
<feature type="compositionally biased region" description="Low complexity" evidence="1">
    <location>
        <begin position="409"/>
        <end position="420"/>
    </location>
</feature>
<dbReference type="AlphaFoldDB" id="A0A6N4UU73"/>
<dbReference type="RefSeq" id="WP_163665333.1">
    <property type="nucleotide sequence ID" value="NZ_AP022565.1"/>
</dbReference>
<name>A0A6N4UU73_9MYCO</name>
<dbReference type="EMBL" id="AP022565">
    <property type="protein sequence ID" value="BBX27968.1"/>
    <property type="molecule type" value="Genomic_DNA"/>
</dbReference>
<evidence type="ECO:0000313" key="3">
    <source>
        <dbReference type="Proteomes" id="UP000466906"/>
    </source>
</evidence>
<keyword evidence="3" id="KW-1185">Reference proteome</keyword>
<accession>A0A6N4UU73</accession>
<organism evidence="2 3">
    <name type="scientific">Mycolicibacterium alvei</name>
    <dbReference type="NCBI Taxonomy" id="67081"/>
    <lineage>
        <taxon>Bacteria</taxon>
        <taxon>Bacillati</taxon>
        <taxon>Actinomycetota</taxon>
        <taxon>Actinomycetes</taxon>
        <taxon>Mycobacteriales</taxon>
        <taxon>Mycobacteriaceae</taxon>
        <taxon>Mycolicibacterium</taxon>
    </lineage>
</organism>